<feature type="non-terminal residue" evidence="2">
    <location>
        <position position="181"/>
    </location>
</feature>
<reference evidence="2 3" key="1">
    <citation type="submission" date="2019-02" db="EMBL/GenBank/DDBJ databases">
        <title>Genome sequencing of the rare red list fungi Phellinidium pouzarii.</title>
        <authorList>
            <person name="Buettner E."/>
            <person name="Kellner H."/>
        </authorList>
    </citation>
    <scope>NUCLEOTIDE SEQUENCE [LARGE SCALE GENOMIC DNA]</scope>
    <source>
        <strain evidence="2 3">DSM 108285</strain>
    </source>
</reference>
<gene>
    <name evidence="2" type="ORF">EW145_g8290</name>
</gene>
<evidence type="ECO:0000313" key="2">
    <source>
        <dbReference type="EMBL" id="THG93747.1"/>
    </source>
</evidence>
<accession>A0A4S4K950</accession>
<name>A0A4S4K950_9AGAM</name>
<dbReference type="OrthoDB" id="1711136at2759"/>
<evidence type="ECO:0000256" key="1">
    <source>
        <dbReference type="SAM" id="MobiDB-lite"/>
    </source>
</evidence>
<comment type="caution">
    <text evidence="2">The sequence shown here is derived from an EMBL/GenBank/DDBJ whole genome shotgun (WGS) entry which is preliminary data.</text>
</comment>
<keyword evidence="3" id="KW-1185">Reference proteome</keyword>
<evidence type="ECO:0000313" key="3">
    <source>
        <dbReference type="Proteomes" id="UP000308199"/>
    </source>
</evidence>
<proteinExistence type="predicted"/>
<dbReference type="AlphaFoldDB" id="A0A4S4K950"/>
<dbReference type="EMBL" id="SGPK01001222">
    <property type="protein sequence ID" value="THG93747.1"/>
    <property type="molecule type" value="Genomic_DNA"/>
</dbReference>
<feature type="compositionally biased region" description="Acidic residues" evidence="1">
    <location>
        <begin position="86"/>
        <end position="95"/>
    </location>
</feature>
<organism evidence="2 3">
    <name type="scientific">Phellinidium pouzarii</name>
    <dbReference type="NCBI Taxonomy" id="167371"/>
    <lineage>
        <taxon>Eukaryota</taxon>
        <taxon>Fungi</taxon>
        <taxon>Dikarya</taxon>
        <taxon>Basidiomycota</taxon>
        <taxon>Agaricomycotina</taxon>
        <taxon>Agaricomycetes</taxon>
        <taxon>Hymenochaetales</taxon>
        <taxon>Hymenochaetaceae</taxon>
        <taxon>Phellinidium</taxon>
    </lineage>
</organism>
<sequence length="181" mass="19494">MHAPSFLPRTDTVASRNAANLRAGGNGNGTTTANANDVVINMGDLSPERKDNKDTLFGPSIGLVGTAPAWCSDLDDEKHVERGEKDESEDEDELTPEVVKEWVKRSTESTEPTTTLQALVNLKRPTIRLSPLAHPVPSDPQGQAHHPVQQHGLEFEFDCDAPHCAISLHVIGVPAHLGVGE</sequence>
<protein>
    <submittedName>
        <fullName evidence="2">Uncharacterized protein</fullName>
    </submittedName>
</protein>
<feature type="region of interest" description="Disordered" evidence="1">
    <location>
        <begin position="77"/>
        <end position="96"/>
    </location>
</feature>
<dbReference type="Proteomes" id="UP000308199">
    <property type="component" value="Unassembled WGS sequence"/>
</dbReference>